<evidence type="ECO:0000256" key="4">
    <source>
        <dbReference type="ARBA" id="ARBA00022989"/>
    </source>
</evidence>
<dbReference type="GO" id="GO:0060307">
    <property type="term" value="P:regulation of ventricular cardiac muscle cell membrane repolarization"/>
    <property type="evidence" value="ECO:0007669"/>
    <property type="project" value="TreeGrafter"/>
</dbReference>
<dbReference type="GO" id="GO:0015459">
    <property type="term" value="F:potassium channel regulator activity"/>
    <property type="evidence" value="ECO:0007669"/>
    <property type="project" value="TreeGrafter"/>
</dbReference>
<dbReference type="GO" id="GO:0008076">
    <property type="term" value="C:voltage-gated potassium channel complex"/>
    <property type="evidence" value="ECO:0007669"/>
    <property type="project" value="TreeGrafter"/>
</dbReference>
<evidence type="ECO:0000256" key="2">
    <source>
        <dbReference type="ARBA" id="ARBA00005688"/>
    </source>
</evidence>
<dbReference type="STRING" id="372326.A0A1V4K3Z9"/>
<dbReference type="GO" id="GO:0097623">
    <property type="term" value="P:potassium ion export across plasma membrane"/>
    <property type="evidence" value="ECO:0007669"/>
    <property type="project" value="TreeGrafter"/>
</dbReference>
<accession>A0A1V4K3Z9</accession>
<dbReference type="EMBL" id="LSYS01004732">
    <property type="protein sequence ID" value="OPJ79166.1"/>
    <property type="molecule type" value="Genomic_DNA"/>
</dbReference>
<feature type="transmembrane region" description="Helical" evidence="6">
    <location>
        <begin position="85"/>
        <end position="106"/>
    </location>
</feature>
<dbReference type="Proteomes" id="UP000190648">
    <property type="component" value="Unassembled WGS sequence"/>
</dbReference>
<keyword evidence="5 6" id="KW-0472">Membrane</keyword>
<keyword evidence="3 6" id="KW-0812">Transmembrane</keyword>
<comment type="caution">
    <text evidence="7">The sequence shown here is derived from an EMBL/GenBank/DDBJ whole genome shotgun (WGS) entry which is preliminary data.</text>
</comment>
<dbReference type="PANTHER" id="PTHR15282">
    <property type="entry name" value="POTASSIUM VOLTAGE-GATED CHANNEL SUBFAMILY E MEMBER 1, 3"/>
    <property type="match status" value="1"/>
</dbReference>
<reference evidence="7 8" key="1">
    <citation type="submission" date="2016-02" db="EMBL/GenBank/DDBJ databases">
        <title>Band-tailed pigeon sequencing and assembly.</title>
        <authorList>
            <person name="Soares A.E."/>
            <person name="Novak B.J."/>
            <person name="Rice E.S."/>
            <person name="O'Connell B."/>
            <person name="Chang D."/>
            <person name="Weber S."/>
            <person name="Shapiro B."/>
        </authorList>
    </citation>
    <scope>NUCLEOTIDE SEQUENCE [LARGE SCALE GENOMIC DNA]</scope>
    <source>
        <strain evidence="7">BTP2013</strain>
        <tissue evidence="7">Blood</tissue>
    </source>
</reference>
<evidence type="ECO:0000313" key="7">
    <source>
        <dbReference type="EMBL" id="OPJ79166.1"/>
    </source>
</evidence>
<keyword evidence="8" id="KW-1185">Reference proteome</keyword>
<name>A0A1V4K3Z9_PATFA</name>
<dbReference type="InterPro" id="IPR000369">
    <property type="entry name" value="K_chnl_KCNE"/>
</dbReference>
<dbReference type="GO" id="GO:1902282">
    <property type="term" value="F:voltage-gated potassium channel activity involved in ventricular cardiac muscle cell action potential repolarization"/>
    <property type="evidence" value="ECO:0007669"/>
    <property type="project" value="TreeGrafter"/>
</dbReference>
<organism evidence="7 8">
    <name type="scientific">Patagioenas fasciata monilis</name>
    <dbReference type="NCBI Taxonomy" id="372326"/>
    <lineage>
        <taxon>Eukaryota</taxon>
        <taxon>Metazoa</taxon>
        <taxon>Chordata</taxon>
        <taxon>Craniata</taxon>
        <taxon>Vertebrata</taxon>
        <taxon>Euteleostomi</taxon>
        <taxon>Archelosauria</taxon>
        <taxon>Archosauria</taxon>
        <taxon>Dinosauria</taxon>
        <taxon>Saurischia</taxon>
        <taxon>Theropoda</taxon>
        <taxon>Coelurosauria</taxon>
        <taxon>Aves</taxon>
        <taxon>Neognathae</taxon>
        <taxon>Neoaves</taxon>
        <taxon>Columbimorphae</taxon>
        <taxon>Columbiformes</taxon>
        <taxon>Columbidae</taxon>
        <taxon>Patagioenas</taxon>
    </lineage>
</organism>
<dbReference type="PANTHER" id="PTHR15282:SF9">
    <property type="entry name" value="POTASSIUM VOLTAGE-GATED CHANNEL SUBFAMILY E MEMBER 4"/>
    <property type="match status" value="1"/>
</dbReference>
<dbReference type="Pfam" id="PF02060">
    <property type="entry name" value="ISK_Channel"/>
    <property type="match status" value="1"/>
</dbReference>
<dbReference type="GO" id="GO:0086091">
    <property type="term" value="P:regulation of heart rate by cardiac conduction"/>
    <property type="evidence" value="ECO:0007669"/>
    <property type="project" value="TreeGrafter"/>
</dbReference>
<dbReference type="GO" id="GO:0044325">
    <property type="term" value="F:transmembrane transporter binding"/>
    <property type="evidence" value="ECO:0007669"/>
    <property type="project" value="TreeGrafter"/>
</dbReference>
<proteinExistence type="inferred from homology"/>
<evidence type="ECO:0000313" key="8">
    <source>
        <dbReference type="Proteomes" id="UP000190648"/>
    </source>
</evidence>
<dbReference type="PRINTS" id="PR00168">
    <property type="entry name" value="KCNECHANNEL"/>
</dbReference>
<keyword evidence="4 6" id="KW-1133">Transmembrane helix</keyword>
<dbReference type="OrthoDB" id="6422957at2759"/>
<evidence type="ECO:0000256" key="5">
    <source>
        <dbReference type="ARBA" id="ARBA00023136"/>
    </source>
</evidence>
<comment type="subcellular location">
    <subcellularLocation>
        <location evidence="1">Membrane</location>
        <topology evidence="1">Single-pass membrane protein</topology>
    </subcellularLocation>
</comment>
<protein>
    <submittedName>
        <fullName evidence="7">Potassium voltage-gated channel subfamily E member 4</fullName>
    </submittedName>
</protein>
<evidence type="ECO:0000256" key="6">
    <source>
        <dbReference type="SAM" id="Phobius"/>
    </source>
</evidence>
<dbReference type="GO" id="GO:0005251">
    <property type="term" value="F:delayed rectifier potassium channel activity"/>
    <property type="evidence" value="ECO:0007669"/>
    <property type="project" value="TreeGrafter"/>
</dbReference>
<evidence type="ECO:0000256" key="3">
    <source>
        <dbReference type="ARBA" id="ARBA00022692"/>
    </source>
</evidence>
<comment type="similarity">
    <text evidence="2">Belongs to the potassium channel KCNE family.</text>
</comment>
<gene>
    <name evidence="7" type="primary">KCNE4</name>
    <name evidence="7" type="ORF">AV530_005076</name>
</gene>
<dbReference type="AlphaFoldDB" id="A0A1V4K3Z9"/>
<sequence length="219" mass="24629">MEEDLEMGHVEKKLCGGERELAAGKHTKYMDCVCPVPRQGEELFAYQRFGCSKTLSILKMDHANMTQAMVDAESHNAEKNNSNEYFYILIVMSFYGIFLIGIMLGYMKSKRKEKKSNLLLLYKDEEREWGEDVKPLPTISGLKSVQFPMMLNMLQESMVPSLSCAICSMEGSSVSSESSSPDVHFTIQEEVLDAELGEVSETLLQESSEGSAENIHRNS</sequence>
<evidence type="ECO:0000256" key="1">
    <source>
        <dbReference type="ARBA" id="ARBA00004167"/>
    </source>
</evidence>